<dbReference type="PROSITE" id="PS50991">
    <property type="entry name" value="PYR_CT"/>
    <property type="match status" value="1"/>
</dbReference>
<evidence type="ECO:0000259" key="12">
    <source>
        <dbReference type="PROSITE" id="PS50975"/>
    </source>
</evidence>
<dbReference type="InterPro" id="IPR001882">
    <property type="entry name" value="Biotin_BS"/>
</dbReference>
<dbReference type="PANTHER" id="PTHR43778:SF2">
    <property type="entry name" value="PYRUVATE CARBOXYLASE, MITOCHONDRIAL"/>
    <property type="match status" value="1"/>
</dbReference>
<evidence type="ECO:0000259" key="11">
    <source>
        <dbReference type="PROSITE" id="PS50968"/>
    </source>
</evidence>
<dbReference type="SUPFAM" id="SSF51230">
    <property type="entry name" value="Single hybrid motif"/>
    <property type="match status" value="1"/>
</dbReference>
<feature type="domain" description="Pyruvate carboxyltransferase" evidence="14">
    <location>
        <begin position="533"/>
        <end position="802"/>
    </location>
</feature>
<dbReference type="PROSITE" id="PS50975">
    <property type="entry name" value="ATP_GRASP"/>
    <property type="match status" value="1"/>
</dbReference>
<evidence type="ECO:0000256" key="2">
    <source>
        <dbReference type="ARBA" id="ARBA00004742"/>
    </source>
</evidence>
<dbReference type="SUPFAM" id="SSF51246">
    <property type="entry name" value="Rudiment single hybrid motif"/>
    <property type="match status" value="1"/>
</dbReference>
<dbReference type="SUPFAM" id="SSF89000">
    <property type="entry name" value="post-HMGL domain-like"/>
    <property type="match status" value="1"/>
</dbReference>
<dbReference type="NCBIfam" id="NF009554">
    <property type="entry name" value="PRK12999.1"/>
    <property type="match status" value="1"/>
</dbReference>
<dbReference type="Gene3D" id="3.30.470.20">
    <property type="entry name" value="ATP-grasp fold, B domain"/>
    <property type="match status" value="1"/>
</dbReference>
<dbReference type="CDD" id="cd07937">
    <property type="entry name" value="DRE_TIM_PC_TC_5S"/>
    <property type="match status" value="1"/>
</dbReference>
<dbReference type="InterPro" id="IPR005930">
    <property type="entry name" value="Pyruv_COase"/>
</dbReference>
<dbReference type="SUPFAM" id="SSF52440">
    <property type="entry name" value="PreATP-grasp domain"/>
    <property type="match status" value="1"/>
</dbReference>
<feature type="domain" description="ATP-grasp" evidence="12">
    <location>
        <begin position="122"/>
        <end position="319"/>
    </location>
</feature>
<evidence type="ECO:0000259" key="14">
    <source>
        <dbReference type="PROSITE" id="PS50991"/>
    </source>
</evidence>
<keyword evidence="6" id="KW-0479">Metal-binding</keyword>
<dbReference type="GO" id="GO:0005524">
    <property type="term" value="F:ATP binding"/>
    <property type="evidence" value="ECO:0007669"/>
    <property type="project" value="UniProtKB-KW"/>
</dbReference>
<evidence type="ECO:0000259" key="13">
    <source>
        <dbReference type="PROSITE" id="PS50979"/>
    </source>
</evidence>
<comment type="pathway">
    <text evidence="2">Carbohydrate biosynthesis; gluconeogenesis.</text>
</comment>
<dbReference type="AlphaFoldDB" id="A0A3B0QW39"/>
<dbReference type="InterPro" id="IPR000891">
    <property type="entry name" value="PYR_CT"/>
</dbReference>
<dbReference type="InterPro" id="IPR011053">
    <property type="entry name" value="Single_hybrid_motif"/>
</dbReference>
<evidence type="ECO:0000256" key="1">
    <source>
        <dbReference type="ARBA" id="ARBA00001953"/>
    </source>
</evidence>
<dbReference type="GO" id="GO:0004736">
    <property type="term" value="F:pyruvate carboxylase activity"/>
    <property type="evidence" value="ECO:0007669"/>
    <property type="project" value="UniProtKB-EC"/>
</dbReference>
<dbReference type="FunFam" id="2.40.50.100:FF:000003">
    <property type="entry name" value="Acetyl-CoA carboxylase biotin carboxyl carrier protein"/>
    <property type="match status" value="1"/>
</dbReference>
<evidence type="ECO:0000256" key="7">
    <source>
        <dbReference type="ARBA" id="ARBA00022741"/>
    </source>
</evidence>
<dbReference type="SUPFAM" id="SSF51569">
    <property type="entry name" value="Aldolase"/>
    <property type="match status" value="1"/>
</dbReference>
<keyword evidence="8" id="KW-0067">ATP-binding</keyword>
<dbReference type="InterPro" id="IPR055268">
    <property type="entry name" value="PCB-like"/>
</dbReference>
<dbReference type="Pfam" id="PF02785">
    <property type="entry name" value="Biotin_carb_C"/>
    <property type="match status" value="1"/>
</dbReference>
<dbReference type="InterPro" id="IPR005482">
    <property type="entry name" value="Biotin_COase_C"/>
</dbReference>
<dbReference type="GO" id="GO:0046872">
    <property type="term" value="F:metal ion binding"/>
    <property type="evidence" value="ECO:0007669"/>
    <property type="project" value="UniProtKB-KW"/>
</dbReference>
<feature type="domain" description="Biotin carboxylation" evidence="13">
    <location>
        <begin position="2"/>
        <end position="455"/>
    </location>
</feature>
<dbReference type="InterPro" id="IPR005481">
    <property type="entry name" value="BC-like_N"/>
</dbReference>
<dbReference type="PIRSF" id="PIRSF001594">
    <property type="entry name" value="Pyruv_carbox"/>
    <property type="match status" value="1"/>
</dbReference>
<evidence type="ECO:0000256" key="8">
    <source>
        <dbReference type="ARBA" id="ARBA00022840"/>
    </source>
</evidence>
<dbReference type="Gene3D" id="3.10.600.10">
    <property type="entry name" value="pyruvate carboxylase f1077a mutant domain"/>
    <property type="match status" value="1"/>
</dbReference>
<accession>A0A3B0QW39</accession>
<dbReference type="CDD" id="cd06850">
    <property type="entry name" value="biotinyl_domain"/>
    <property type="match status" value="1"/>
</dbReference>
<comment type="cofactor">
    <cofactor evidence="1">
        <name>biotin</name>
        <dbReference type="ChEBI" id="CHEBI:57586"/>
    </cofactor>
</comment>
<sequence>MKIKKVLVANRGEIAIRVLRACTELNIRTVAIYTYEDRYSQHRNKADESYQIGENNQPLKPYLNSDEIISLAKSKNVDAIHPGYGFLSENSEFARKCAENKIIFIGPDPEVMDALGDKITAKKVAVKCNVPIIESSKRNLSSLKIALSEAKKIGFPLMLKAASGGGGRGMRIIRSKEDLDLYFVSARNESLNAFGDDTMFLEKYVENPKHIEVQIVADNYGNIRHLFERDCSVQRRHQKVVEIAPSFNVSNTVKEQLYKYALAITNEVNYNNIGTVEFLIDTNDNVYFIEVNPRIQVEHTVTEMVTGIDLAKTQMFIAGGYKLSSKQIKIYDQDSIATYGFALQCRLTTEDPKNNFTPDYGTITTYRSASGMGIRLDAGSIYQGYKVSPFFDSMLVKVSAHGRTLDGATRKMVRALKEFRIRGVKTNIHFLQNVIQHETFKEGKVTVNFIQNTPSLFKIKLSQDRTSKVTRYLADVIVNGNPDVKLIDANATFRNPKIPKFDAFSKYPKGTKDLLTKLGPEQFCNWLKKEKKIHYTDTTMRDAHQSLLATRMRTFDMLKVAESFAKNHPNTFSMEVWGGATFDVCLRFLHESPWTRLRELRKAVPNILFQMLLRGSNGVGYKAYPDNLIESFVEKSWENGVDIFRIFDSLNWVKAMAPSMKYVRNKTGGIAEAAISYTGDILDVTQTKYNLKYYTQLAKDLENAGAHMIAIKDMAGLLKPYAATELVSALKDTVKLPIHLHTHDTSSLQTATYLKAIEAGVDVVDVALGGLSGLTSQPNFNAIVEMMKYEKRTHKFDINTLNQFSNFWEDTRELYYPFESGLKAGTAEVFQHEIPGGQYSNLRPQATALGLGDKFDEVKQMYTKVNTMFGNLVKVTPSSKVVGDMAIFMVTNNLTPEDVMGKGHEISFPESVINFFKGDLGQPVEGFPKKLQKIILKNIKPYKNRPNAHLEPINFTVEFETFKKKYQKGFTRDIEFEDFLSYSLYPRVFEQAHEQYKKYGNLAILPTNNFFYGMKIGEETLIDLEPGKTIIVKLLSVGMPNEEGMRTVFFKVNGENRFVETLDKSLNITKEENIKADANDANQIGAPLQGSLYKVLVKKGQQIKENDPLFVIEAMKMETTVVAFKSGKIKSITLKEGSMVMQDDLIVIVE</sequence>
<dbReference type="PROSITE" id="PS50968">
    <property type="entry name" value="BIOTINYL_LIPOYL"/>
    <property type="match status" value="1"/>
</dbReference>
<keyword evidence="7" id="KW-0547">Nucleotide-binding</keyword>
<name>A0A3B0QW39_9ZZZZ</name>
<evidence type="ECO:0000256" key="6">
    <source>
        <dbReference type="ARBA" id="ARBA00022723"/>
    </source>
</evidence>
<dbReference type="Pfam" id="PF00364">
    <property type="entry name" value="Biotin_lipoyl"/>
    <property type="match status" value="1"/>
</dbReference>
<dbReference type="SUPFAM" id="SSF56059">
    <property type="entry name" value="Glutathione synthetase ATP-binding domain-like"/>
    <property type="match status" value="1"/>
</dbReference>
<dbReference type="Pfam" id="PF02436">
    <property type="entry name" value="PYC_OADA"/>
    <property type="match status" value="1"/>
</dbReference>
<evidence type="ECO:0000313" key="15">
    <source>
        <dbReference type="EMBL" id="VAV85764.1"/>
    </source>
</evidence>
<evidence type="ECO:0000256" key="10">
    <source>
        <dbReference type="ARBA" id="ARBA00023268"/>
    </source>
</evidence>
<feature type="domain" description="Lipoyl-binding" evidence="11">
    <location>
        <begin position="1075"/>
        <end position="1150"/>
    </location>
</feature>
<dbReference type="InterPro" id="IPR005479">
    <property type="entry name" value="CPAse_ATP-bd"/>
</dbReference>
<dbReference type="Pfam" id="PF00289">
    <property type="entry name" value="Biotin_carb_N"/>
    <property type="match status" value="1"/>
</dbReference>
<dbReference type="PROSITE" id="PS50979">
    <property type="entry name" value="BC"/>
    <property type="match status" value="1"/>
</dbReference>
<dbReference type="Gene3D" id="2.40.50.100">
    <property type="match status" value="1"/>
</dbReference>
<proteinExistence type="predicted"/>
<keyword evidence="10" id="KW-0511">Multifunctional enzyme</keyword>
<dbReference type="NCBIfam" id="NF006761">
    <property type="entry name" value="PRK09282.1"/>
    <property type="match status" value="1"/>
</dbReference>
<dbReference type="FunFam" id="3.30.1490.20:FF:000003">
    <property type="entry name" value="acetyl-CoA carboxylase isoform X1"/>
    <property type="match status" value="1"/>
</dbReference>
<reference evidence="15" key="1">
    <citation type="submission" date="2018-06" db="EMBL/GenBank/DDBJ databases">
        <authorList>
            <person name="Zhirakovskaya E."/>
        </authorList>
    </citation>
    <scope>NUCLEOTIDE SEQUENCE</scope>
</reference>
<dbReference type="InterPro" id="IPR011764">
    <property type="entry name" value="Biotin_carboxylation_dom"/>
</dbReference>
<evidence type="ECO:0000256" key="9">
    <source>
        <dbReference type="ARBA" id="ARBA00023267"/>
    </source>
</evidence>
<dbReference type="InterPro" id="IPR013785">
    <property type="entry name" value="Aldolase_TIM"/>
</dbReference>
<evidence type="ECO:0000256" key="5">
    <source>
        <dbReference type="ARBA" id="ARBA00022598"/>
    </source>
</evidence>
<dbReference type="NCBIfam" id="TIGR01235">
    <property type="entry name" value="pyruv_carbox"/>
    <property type="match status" value="1"/>
</dbReference>
<dbReference type="InterPro" id="IPR011761">
    <property type="entry name" value="ATP-grasp"/>
</dbReference>
<dbReference type="InterPro" id="IPR011054">
    <property type="entry name" value="Rudment_hybrid_motif"/>
</dbReference>
<evidence type="ECO:0000256" key="3">
    <source>
        <dbReference type="ARBA" id="ARBA00013057"/>
    </source>
</evidence>
<dbReference type="InterPro" id="IPR016185">
    <property type="entry name" value="PreATP-grasp_dom_sf"/>
</dbReference>
<dbReference type="SMART" id="SM00878">
    <property type="entry name" value="Biotin_carb_C"/>
    <property type="match status" value="1"/>
</dbReference>
<keyword evidence="4" id="KW-0312">Gluconeogenesis</keyword>
<evidence type="ECO:0000256" key="4">
    <source>
        <dbReference type="ARBA" id="ARBA00022432"/>
    </source>
</evidence>
<keyword evidence="15" id="KW-0670">Pyruvate</keyword>
<dbReference type="InterPro" id="IPR000089">
    <property type="entry name" value="Biotin_lipoyl"/>
</dbReference>
<dbReference type="EMBL" id="UOEB01000245">
    <property type="protein sequence ID" value="VAV85764.1"/>
    <property type="molecule type" value="Genomic_DNA"/>
</dbReference>
<dbReference type="PROSITE" id="PS00188">
    <property type="entry name" value="BIOTIN"/>
    <property type="match status" value="1"/>
</dbReference>
<organism evidence="15">
    <name type="scientific">hydrothermal vent metagenome</name>
    <dbReference type="NCBI Taxonomy" id="652676"/>
    <lineage>
        <taxon>unclassified sequences</taxon>
        <taxon>metagenomes</taxon>
        <taxon>ecological metagenomes</taxon>
    </lineage>
</organism>
<dbReference type="PROSITE" id="PS00867">
    <property type="entry name" value="CPSASE_2"/>
    <property type="match status" value="1"/>
</dbReference>
<gene>
    <name evidence="15" type="ORF">MNBD_BACTEROID02-702</name>
</gene>
<dbReference type="Pfam" id="PF00682">
    <property type="entry name" value="HMGL-like"/>
    <property type="match status" value="1"/>
</dbReference>
<dbReference type="GO" id="GO:0006094">
    <property type="term" value="P:gluconeogenesis"/>
    <property type="evidence" value="ECO:0007669"/>
    <property type="project" value="UniProtKB-UniPathway"/>
</dbReference>
<dbReference type="Pfam" id="PF02786">
    <property type="entry name" value="CPSase_L_D2"/>
    <property type="match status" value="1"/>
</dbReference>
<dbReference type="EC" id="6.4.1.1" evidence="3"/>
<keyword evidence="5 15" id="KW-0436">Ligase</keyword>
<protein>
    <recommendedName>
        <fullName evidence="3">pyruvate carboxylase</fullName>
        <ecNumber evidence="3">6.4.1.1</ecNumber>
    </recommendedName>
</protein>
<keyword evidence="9" id="KW-0092">Biotin</keyword>
<dbReference type="Gene3D" id="3.20.20.70">
    <property type="entry name" value="Aldolase class I"/>
    <property type="match status" value="1"/>
</dbReference>
<dbReference type="PANTHER" id="PTHR43778">
    <property type="entry name" value="PYRUVATE CARBOXYLASE"/>
    <property type="match status" value="1"/>
</dbReference>
<dbReference type="UniPathway" id="UPA00138"/>
<dbReference type="FunFam" id="3.20.20.70:FF:000033">
    <property type="entry name" value="Pyruvate carboxylase"/>
    <property type="match status" value="1"/>
</dbReference>
<dbReference type="PROSITE" id="PS00866">
    <property type="entry name" value="CPSASE_1"/>
    <property type="match status" value="1"/>
</dbReference>
<dbReference type="FunFam" id="3.40.50.20:FF:000010">
    <property type="entry name" value="Propionyl-CoA carboxylase subunit alpha"/>
    <property type="match status" value="1"/>
</dbReference>
<dbReference type="GO" id="GO:0005737">
    <property type="term" value="C:cytoplasm"/>
    <property type="evidence" value="ECO:0007669"/>
    <property type="project" value="TreeGrafter"/>
</dbReference>
<dbReference type="InterPro" id="IPR003379">
    <property type="entry name" value="Carboxylase_cons_dom"/>
</dbReference>